<evidence type="ECO:0000256" key="4">
    <source>
        <dbReference type="ARBA" id="ARBA00022574"/>
    </source>
</evidence>
<feature type="repeat" description="WD" evidence="11">
    <location>
        <begin position="35"/>
        <end position="78"/>
    </location>
</feature>
<evidence type="ECO:0000313" key="13">
    <source>
        <dbReference type="EMBL" id="CCO19242.1"/>
    </source>
</evidence>
<comment type="similarity">
    <text evidence="2">Belongs to the WD repeat SEC13 family.</text>
</comment>
<dbReference type="InterPro" id="IPR037363">
    <property type="entry name" value="Sec13/Seh1_fam"/>
</dbReference>
<evidence type="ECO:0000256" key="2">
    <source>
        <dbReference type="ARBA" id="ARBA00010102"/>
    </source>
</evidence>
<dbReference type="PROSITE" id="PS50082">
    <property type="entry name" value="WD_REPEATS_2"/>
    <property type="match status" value="2"/>
</dbReference>
<proteinExistence type="inferred from homology"/>
<dbReference type="OrthoDB" id="364224at2759"/>
<evidence type="ECO:0000256" key="6">
    <source>
        <dbReference type="ARBA" id="ARBA00022816"/>
    </source>
</evidence>
<dbReference type="STRING" id="41875.K8ELW5"/>
<keyword evidence="8" id="KW-0811">Translocation</keyword>
<dbReference type="InterPro" id="IPR001680">
    <property type="entry name" value="WD40_rpt"/>
</dbReference>
<keyword evidence="10" id="KW-0539">Nucleus</keyword>
<name>K8ELW5_9CHLO</name>
<dbReference type="GO" id="GO:0090114">
    <property type="term" value="P:COPII-coated vesicle budding"/>
    <property type="evidence" value="ECO:0007669"/>
    <property type="project" value="TreeGrafter"/>
</dbReference>
<dbReference type="eggNOG" id="KOG1332">
    <property type="taxonomic scope" value="Eukaryota"/>
</dbReference>
<dbReference type="InterPro" id="IPR015943">
    <property type="entry name" value="WD40/YVTN_repeat-like_dom_sf"/>
</dbReference>
<organism evidence="13 14">
    <name type="scientific">Bathycoccus prasinos</name>
    <dbReference type="NCBI Taxonomy" id="41875"/>
    <lineage>
        <taxon>Eukaryota</taxon>
        <taxon>Viridiplantae</taxon>
        <taxon>Chlorophyta</taxon>
        <taxon>Mamiellophyceae</taxon>
        <taxon>Mamiellales</taxon>
        <taxon>Bathycoccaceae</taxon>
        <taxon>Bathycoccus</taxon>
    </lineage>
</organism>
<keyword evidence="4 11" id="KW-0853">WD repeat</keyword>
<dbReference type="Pfam" id="PF00400">
    <property type="entry name" value="WD40"/>
    <property type="match status" value="3"/>
</dbReference>
<evidence type="ECO:0000256" key="3">
    <source>
        <dbReference type="ARBA" id="ARBA00022448"/>
    </source>
</evidence>
<evidence type="ECO:0000256" key="9">
    <source>
        <dbReference type="ARBA" id="ARBA00023132"/>
    </source>
</evidence>
<dbReference type="GO" id="GO:0051028">
    <property type="term" value="P:mRNA transport"/>
    <property type="evidence" value="ECO:0007669"/>
    <property type="project" value="UniProtKB-KW"/>
</dbReference>
<dbReference type="EMBL" id="FO082266">
    <property type="protein sequence ID" value="CCO19242.1"/>
    <property type="molecule type" value="Genomic_DNA"/>
</dbReference>
<accession>K8ELW5</accession>
<keyword evidence="9" id="KW-0906">Nuclear pore complex</keyword>
<dbReference type="GO" id="GO:0031080">
    <property type="term" value="C:nuclear pore outer ring"/>
    <property type="evidence" value="ECO:0007669"/>
    <property type="project" value="TreeGrafter"/>
</dbReference>
<evidence type="ECO:0000256" key="11">
    <source>
        <dbReference type="PROSITE-ProRule" id="PRU00221"/>
    </source>
</evidence>
<gene>
    <name evidence="13" type="ordered locus">Bathy13g00420</name>
</gene>
<reference evidence="13 14" key="1">
    <citation type="submission" date="2011-10" db="EMBL/GenBank/DDBJ databases">
        <authorList>
            <person name="Genoscope - CEA"/>
        </authorList>
    </citation>
    <scope>NUCLEOTIDE SEQUENCE [LARGE SCALE GENOMIC DNA]</scope>
    <source>
        <strain evidence="13 14">RCC 1105</strain>
    </source>
</reference>
<keyword evidence="3" id="KW-0813">Transport</keyword>
<dbReference type="GO" id="GO:0005198">
    <property type="term" value="F:structural molecule activity"/>
    <property type="evidence" value="ECO:0007669"/>
    <property type="project" value="InterPro"/>
</dbReference>
<dbReference type="AlphaFoldDB" id="K8ELW5"/>
<dbReference type="GO" id="GO:0030127">
    <property type="term" value="C:COPII vesicle coat"/>
    <property type="evidence" value="ECO:0007669"/>
    <property type="project" value="TreeGrafter"/>
</dbReference>
<sequence>MTTTTSGDGGGGGENVANHPPPQEAIVERANATTLTGHEGPVWQVSWAHPKFGALLASCSFDHTVMIWKETSSNVFSRVYVTPKGFFDGSVNAISWAPHEFGCAVAACSSDGSVAVISSNSNVAGGGWRSEKISNEAHAVGCTGVSWGQNDEIASCGCDNLCKIWTRGGAQEGGGGGESSNHNQHHHHNQQQQWRLKKELRGHSDWVRDVQWAPNNGGSNVQQIASCSQDGKVFIWTESNNNSSTNTANKDYHSVLLNDFKTAVWRLSWSVVGNVLAVSDANNQVSVWKESVDGAWTQIQSK</sequence>
<dbReference type="GO" id="GO:0006606">
    <property type="term" value="P:protein import into nucleus"/>
    <property type="evidence" value="ECO:0007669"/>
    <property type="project" value="TreeGrafter"/>
</dbReference>
<evidence type="ECO:0000313" key="14">
    <source>
        <dbReference type="Proteomes" id="UP000198341"/>
    </source>
</evidence>
<comment type="subcellular location">
    <subcellularLocation>
        <location evidence="1">Nucleus</location>
        <location evidence="1">Nuclear pore complex</location>
    </subcellularLocation>
</comment>
<dbReference type="PANTHER" id="PTHR11024:SF2">
    <property type="entry name" value="PROTEIN SEC13 HOMOLOG"/>
    <property type="match status" value="1"/>
</dbReference>
<dbReference type="InterPro" id="IPR036322">
    <property type="entry name" value="WD40_repeat_dom_sf"/>
</dbReference>
<keyword evidence="5" id="KW-0677">Repeat</keyword>
<evidence type="ECO:0000256" key="7">
    <source>
        <dbReference type="ARBA" id="ARBA00022927"/>
    </source>
</evidence>
<dbReference type="Proteomes" id="UP000198341">
    <property type="component" value="Chromosome 13"/>
</dbReference>
<evidence type="ECO:0000256" key="8">
    <source>
        <dbReference type="ARBA" id="ARBA00023010"/>
    </source>
</evidence>
<keyword evidence="14" id="KW-1185">Reference proteome</keyword>
<feature type="repeat" description="WD" evidence="11">
    <location>
        <begin position="200"/>
        <end position="246"/>
    </location>
</feature>
<keyword evidence="6" id="KW-0509">mRNA transport</keyword>
<dbReference type="PANTHER" id="PTHR11024">
    <property type="entry name" value="NUCLEAR PORE COMPLEX PROTEIN SEC13 / SEH1 FAMILY MEMBER"/>
    <property type="match status" value="1"/>
</dbReference>
<dbReference type="SMART" id="SM00320">
    <property type="entry name" value="WD40"/>
    <property type="match status" value="5"/>
</dbReference>
<feature type="region of interest" description="Disordered" evidence="12">
    <location>
        <begin position="172"/>
        <end position="198"/>
    </location>
</feature>
<dbReference type="GeneID" id="19012253"/>
<feature type="region of interest" description="Disordered" evidence="12">
    <location>
        <begin position="1"/>
        <end position="21"/>
    </location>
</feature>
<evidence type="ECO:0000256" key="1">
    <source>
        <dbReference type="ARBA" id="ARBA00004567"/>
    </source>
</evidence>
<keyword evidence="7" id="KW-0653">Protein transport</keyword>
<dbReference type="Gene3D" id="2.130.10.10">
    <property type="entry name" value="YVTN repeat-like/Quinoprotein amine dehydrogenase"/>
    <property type="match status" value="1"/>
</dbReference>
<dbReference type="RefSeq" id="XP_007509439.1">
    <property type="nucleotide sequence ID" value="XM_007509377.1"/>
</dbReference>
<evidence type="ECO:0000256" key="10">
    <source>
        <dbReference type="ARBA" id="ARBA00023242"/>
    </source>
</evidence>
<dbReference type="SUPFAM" id="SSF50978">
    <property type="entry name" value="WD40 repeat-like"/>
    <property type="match status" value="1"/>
</dbReference>
<dbReference type="KEGG" id="bpg:Bathy13g00420"/>
<dbReference type="PROSITE" id="PS50294">
    <property type="entry name" value="WD_REPEATS_REGION"/>
    <property type="match status" value="1"/>
</dbReference>
<protein>
    <submittedName>
        <fullName evidence="13">Uncharacterized protein</fullName>
    </submittedName>
</protein>
<evidence type="ECO:0000256" key="12">
    <source>
        <dbReference type="SAM" id="MobiDB-lite"/>
    </source>
</evidence>
<evidence type="ECO:0000256" key="5">
    <source>
        <dbReference type="ARBA" id="ARBA00022737"/>
    </source>
</evidence>